<accession>A0A0D0APH3</accession>
<dbReference type="HOGENOM" id="CLU_3106584_0_0_1"/>
<dbReference type="EMBL" id="KN834847">
    <property type="protein sequence ID" value="KIK52165.1"/>
    <property type="molecule type" value="Genomic_DNA"/>
</dbReference>
<sequence>MRSSTALVLDPPSDPRSPSQMPKFHLDILRTWGQLILLILDSRFSEYALSP</sequence>
<evidence type="ECO:0000256" key="1">
    <source>
        <dbReference type="SAM" id="MobiDB-lite"/>
    </source>
</evidence>
<dbReference type="AlphaFoldDB" id="A0A0D0APH3"/>
<gene>
    <name evidence="2" type="ORF">GYMLUDRAFT_50045</name>
</gene>
<reference evidence="2 3" key="1">
    <citation type="submission" date="2014-04" db="EMBL/GenBank/DDBJ databases">
        <title>Evolutionary Origins and Diversification of the Mycorrhizal Mutualists.</title>
        <authorList>
            <consortium name="DOE Joint Genome Institute"/>
            <consortium name="Mycorrhizal Genomics Consortium"/>
            <person name="Kohler A."/>
            <person name="Kuo A."/>
            <person name="Nagy L.G."/>
            <person name="Floudas D."/>
            <person name="Copeland A."/>
            <person name="Barry K.W."/>
            <person name="Cichocki N."/>
            <person name="Veneault-Fourrey C."/>
            <person name="LaButti K."/>
            <person name="Lindquist E.A."/>
            <person name="Lipzen A."/>
            <person name="Lundell T."/>
            <person name="Morin E."/>
            <person name="Murat C."/>
            <person name="Riley R."/>
            <person name="Ohm R."/>
            <person name="Sun H."/>
            <person name="Tunlid A."/>
            <person name="Henrissat B."/>
            <person name="Grigoriev I.V."/>
            <person name="Hibbett D.S."/>
            <person name="Martin F."/>
        </authorList>
    </citation>
    <scope>NUCLEOTIDE SEQUENCE [LARGE SCALE GENOMIC DNA]</scope>
    <source>
        <strain evidence="2 3">FD-317 M1</strain>
    </source>
</reference>
<evidence type="ECO:0000313" key="2">
    <source>
        <dbReference type="EMBL" id="KIK52165.1"/>
    </source>
</evidence>
<evidence type="ECO:0000313" key="3">
    <source>
        <dbReference type="Proteomes" id="UP000053593"/>
    </source>
</evidence>
<proteinExistence type="predicted"/>
<feature type="region of interest" description="Disordered" evidence="1">
    <location>
        <begin position="1"/>
        <end position="20"/>
    </location>
</feature>
<keyword evidence="3" id="KW-1185">Reference proteome</keyword>
<dbReference type="Proteomes" id="UP000053593">
    <property type="component" value="Unassembled WGS sequence"/>
</dbReference>
<name>A0A0D0APH3_9AGAR</name>
<protein>
    <submittedName>
        <fullName evidence="2">Uncharacterized protein</fullName>
    </submittedName>
</protein>
<organism evidence="2 3">
    <name type="scientific">Collybiopsis luxurians FD-317 M1</name>
    <dbReference type="NCBI Taxonomy" id="944289"/>
    <lineage>
        <taxon>Eukaryota</taxon>
        <taxon>Fungi</taxon>
        <taxon>Dikarya</taxon>
        <taxon>Basidiomycota</taxon>
        <taxon>Agaricomycotina</taxon>
        <taxon>Agaricomycetes</taxon>
        <taxon>Agaricomycetidae</taxon>
        <taxon>Agaricales</taxon>
        <taxon>Marasmiineae</taxon>
        <taxon>Omphalotaceae</taxon>
        <taxon>Collybiopsis</taxon>
        <taxon>Collybiopsis luxurians</taxon>
    </lineage>
</organism>